<comment type="caution">
    <text evidence="8">Lacks conserved residue(s) required for the propagation of feature annotation.</text>
</comment>
<comment type="similarity">
    <text evidence="2">Belongs to the JARID1 histone demethylase family.</text>
</comment>
<dbReference type="SUPFAM" id="SSF51197">
    <property type="entry name" value="Clavaminate synthase-like"/>
    <property type="match status" value="1"/>
</dbReference>
<organism evidence="13 14">
    <name type="scientific">Escallonia rubra</name>
    <dbReference type="NCBI Taxonomy" id="112253"/>
    <lineage>
        <taxon>Eukaryota</taxon>
        <taxon>Viridiplantae</taxon>
        <taxon>Streptophyta</taxon>
        <taxon>Embryophyta</taxon>
        <taxon>Tracheophyta</taxon>
        <taxon>Spermatophyta</taxon>
        <taxon>Magnoliopsida</taxon>
        <taxon>eudicotyledons</taxon>
        <taxon>Gunneridae</taxon>
        <taxon>Pentapetalae</taxon>
        <taxon>asterids</taxon>
        <taxon>campanulids</taxon>
        <taxon>Escalloniales</taxon>
        <taxon>Escalloniaceae</taxon>
        <taxon>Escallonia</taxon>
    </lineage>
</organism>
<evidence type="ECO:0000259" key="12">
    <source>
        <dbReference type="PROSITE" id="PS51667"/>
    </source>
</evidence>
<dbReference type="PROSITE" id="PS50089">
    <property type="entry name" value="ZF_RING_2"/>
    <property type="match status" value="1"/>
</dbReference>
<feature type="region of interest" description="Disordered" evidence="9">
    <location>
        <begin position="722"/>
        <end position="757"/>
    </location>
</feature>
<feature type="region of interest" description="Disordered" evidence="9">
    <location>
        <begin position="171"/>
        <end position="219"/>
    </location>
</feature>
<evidence type="ECO:0000256" key="7">
    <source>
        <dbReference type="PROSITE-ProRule" id="PRU00175"/>
    </source>
</evidence>
<dbReference type="PANTHER" id="PTHR12549:SF17">
    <property type="entry name" value="E3 UBIQUITIN-PROTEIN LIGASE JMJ24"/>
    <property type="match status" value="1"/>
</dbReference>
<dbReference type="InterPro" id="IPR001841">
    <property type="entry name" value="Znf_RING"/>
</dbReference>
<evidence type="ECO:0000256" key="5">
    <source>
        <dbReference type="ARBA" id="ARBA00023163"/>
    </source>
</evidence>
<dbReference type="GO" id="GO:0031490">
    <property type="term" value="F:chromatin DNA binding"/>
    <property type="evidence" value="ECO:0007669"/>
    <property type="project" value="TreeGrafter"/>
</dbReference>
<feature type="compositionally biased region" description="Polar residues" evidence="9">
    <location>
        <begin position="134"/>
        <end position="154"/>
    </location>
</feature>
<dbReference type="GO" id="GO:0000118">
    <property type="term" value="C:histone deacetylase complex"/>
    <property type="evidence" value="ECO:0007669"/>
    <property type="project" value="TreeGrafter"/>
</dbReference>
<dbReference type="Proteomes" id="UP001187471">
    <property type="component" value="Unassembled WGS sequence"/>
</dbReference>
<evidence type="ECO:0000259" key="11">
    <source>
        <dbReference type="PROSITE" id="PS51184"/>
    </source>
</evidence>
<evidence type="ECO:0000259" key="10">
    <source>
        <dbReference type="PROSITE" id="PS50089"/>
    </source>
</evidence>
<gene>
    <name evidence="13" type="ORF">RJ640_030165</name>
</gene>
<dbReference type="SMART" id="SM00558">
    <property type="entry name" value="JmjC"/>
    <property type="match status" value="1"/>
</dbReference>
<keyword evidence="3" id="KW-0479">Metal-binding</keyword>
<dbReference type="PANTHER" id="PTHR12549">
    <property type="entry name" value="JMJC DOMAIN-CONTAINING HISTONE DEMETHYLATION PROTEIN"/>
    <property type="match status" value="1"/>
</dbReference>
<dbReference type="InterPro" id="IPR045109">
    <property type="entry name" value="LSDs-like"/>
</dbReference>
<evidence type="ECO:0000256" key="9">
    <source>
        <dbReference type="SAM" id="MobiDB-lite"/>
    </source>
</evidence>
<dbReference type="Pfam" id="PF02373">
    <property type="entry name" value="JmjC"/>
    <property type="match status" value="1"/>
</dbReference>
<dbReference type="InterPro" id="IPR018866">
    <property type="entry name" value="Znf-4CXXC_R1"/>
</dbReference>
<dbReference type="InterPro" id="IPR014977">
    <property type="entry name" value="WRC_dom"/>
</dbReference>
<keyword evidence="6" id="KW-0539">Nucleus</keyword>
<feature type="non-terminal residue" evidence="13">
    <location>
        <position position="1"/>
    </location>
</feature>
<accession>A0AA88U5W4</accession>
<dbReference type="GO" id="GO:0003712">
    <property type="term" value="F:transcription coregulator activity"/>
    <property type="evidence" value="ECO:0007669"/>
    <property type="project" value="TreeGrafter"/>
</dbReference>
<keyword evidence="14" id="KW-1185">Reference proteome</keyword>
<feature type="domain" description="JmjC" evidence="11">
    <location>
        <begin position="603"/>
        <end position="929"/>
    </location>
</feature>
<dbReference type="PROSITE" id="PS51184">
    <property type="entry name" value="JMJC"/>
    <property type="match status" value="1"/>
</dbReference>
<dbReference type="Pfam" id="PF10497">
    <property type="entry name" value="zf-4CXXC_R1"/>
    <property type="match status" value="1"/>
</dbReference>
<feature type="domain" description="RING-type" evidence="10">
    <location>
        <begin position="217"/>
        <end position="264"/>
    </location>
</feature>
<dbReference type="GO" id="GO:0000785">
    <property type="term" value="C:chromatin"/>
    <property type="evidence" value="ECO:0007669"/>
    <property type="project" value="TreeGrafter"/>
</dbReference>
<comment type="subcellular location">
    <subcellularLocation>
        <location evidence="1">Nucleus</location>
    </subcellularLocation>
</comment>
<dbReference type="InterPro" id="IPR003347">
    <property type="entry name" value="JmjC_dom"/>
</dbReference>
<keyword evidence="7" id="KW-0863">Zinc-finger</keyword>
<dbReference type="PROSITE" id="PS51667">
    <property type="entry name" value="WRC"/>
    <property type="match status" value="1"/>
</dbReference>
<evidence type="ECO:0008006" key="15">
    <source>
        <dbReference type="Google" id="ProtNLM"/>
    </source>
</evidence>
<evidence type="ECO:0000313" key="14">
    <source>
        <dbReference type="Proteomes" id="UP001187471"/>
    </source>
</evidence>
<evidence type="ECO:0000256" key="8">
    <source>
        <dbReference type="PROSITE-ProRule" id="PRU01002"/>
    </source>
</evidence>
<dbReference type="AlphaFoldDB" id="A0AA88U5W4"/>
<comment type="caution">
    <text evidence="13">The sequence shown here is derived from an EMBL/GenBank/DDBJ whole genome shotgun (WGS) entry which is preliminary data.</text>
</comment>
<feature type="compositionally biased region" description="Low complexity" evidence="9">
    <location>
        <begin position="202"/>
        <end position="214"/>
    </location>
</feature>
<feature type="region of interest" description="Disordered" evidence="9">
    <location>
        <begin position="122"/>
        <end position="154"/>
    </location>
</feature>
<reference evidence="13" key="1">
    <citation type="submission" date="2022-12" db="EMBL/GenBank/DDBJ databases">
        <title>Draft genome assemblies for two species of Escallonia (Escalloniales).</title>
        <authorList>
            <person name="Chanderbali A."/>
            <person name="Dervinis C."/>
            <person name="Anghel I."/>
            <person name="Soltis D."/>
            <person name="Soltis P."/>
            <person name="Zapata F."/>
        </authorList>
    </citation>
    <scope>NUCLEOTIDE SEQUENCE</scope>
    <source>
        <strain evidence="13">UCBG92.1500</strain>
        <tissue evidence="13">Leaf</tissue>
    </source>
</reference>
<evidence type="ECO:0000256" key="4">
    <source>
        <dbReference type="ARBA" id="ARBA00023015"/>
    </source>
</evidence>
<name>A0AA88U5W4_9ASTE</name>
<protein>
    <recommendedName>
        <fullName evidence="15">Lysine-specific demethylase JMJ25</fullName>
    </recommendedName>
</protein>
<keyword evidence="7" id="KW-0862">Zinc</keyword>
<feature type="domain" description="WRC" evidence="12">
    <location>
        <begin position="37"/>
        <end position="81"/>
    </location>
</feature>
<evidence type="ECO:0000313" key="13">
    <source>
        <dbReference type="EMBL" id="KAK2969856.1"/>
    </source>
</evidence>
<feature type="non-terminal residue" evidence="13">
    <location>
        <position position="1018"/>
    </location>
</feature>
<sequence length="1018" mass="115540">VGLGTRGYISIRVFRCCIFRMENPPSNSGTREDNSGIPDDLRCKRSDGKQWRCTAMSMPDKTVCEKHYVQAKKRAANSAMRASMKKAKRKSIGESDIYLESKSDDMGSPLDNQTVGDYPVPVSGKKNKEKVPQVQVSYSPETTSVRSFTTRNPLKSSDDLQRDVILFEENGMSYKTPPSPAVESSRSKSQKIVDTSAMMETSDGSSDSSDDNGGQTCHQCRQKDRNGVVWCLRCDKRGYCDNCISTWYSAIPLEEIQRVCPACRGSCNCKACLRSDNFIKVKIREIPVQEKLEYLYCLLSSVLHLVTRIHDEQCSEVELERRLRGNEIDLARTKLNADEQIDFCRIPVIDYHRHCMSCSYDICLNCCQDLREASMLCIKGEVEYQTAGSSDAEETVSKLAKPSKLRLNMSEKFPGWKANNDGSIPCPPKEYGGCGFSSLTLRRIFKMNWVAKLVKNVEEMVSGCKVYDAGLPQKSGFNLRLRKFANRENDGDNCMYCPSFQDIKTEGIGEFRKHWISGEPVIVSEVCEIATMASWDPMVIWGGIRETAEEKMKDDSRIVKAIDCLDWSEVDIELDQFIKGYSEGRNHEDGWPQMLKLKNWPSPSAFEEFLLYQRPEFINKLPLLEYIHSKWGLLNVAAKLPHYSLQNDAGPKIYISYGTDEELGRGDAVDNLHLNMRDVVYLLVHTCEVKLKSSQRERTERAQEAFKESVRNNLPRYAQISLDEGLDKGGPPKLSSSEQDRQIESEASLDSTKDERMEDEEIFSTKITTTAAASTTSCTTTEERTANYEDLNWANGEMTANCEDLKTASRDTFEKSCPGALWDVFRRQDVPKLIDYLRIHWKEFEKPDNMVPCPLYDGVIYLNQHHKRKLKEEFRVEPWSFQQHLGEAVFIPAGCPFQVRNLQSTVQLSLDFLSPESLGEAARSAEEIRCLPNDHDAKLQMLEVGKVSLYAASSAIKEVRKLVLDPKLGAELGFEDPNLTAKVSENLEAMIKRRPITKKLTPQKVFVSTFLKEEERSK</sequence>
<dbReference type="GO" id="GO:0008270">
    <property type="term" value="F:zinc ion binding"/>
    <property type="evidence" value="ECO:0007669"/>
    <property type="project" value="UniProtKB-KW"/>
</dbReference>
<keyword evidence="5" id="KW-0804">Transcription</keyword>
<evidence type="ECO:0000256" key="1">
    <source>
        <dbReference type="ARBA" id="ARBA00004123"/>
    </source>
</evidence>
<dbReference type="EMBL" id="JAVXUO010002773">
    <property type="protein sequence ID" value="KAK2969856.1"/>
    <property type="molecule type" value="Genomic_DNA"/>
</dbReference>
<evidence type="ECO:0000256" key="2">
    <source>
        <dbReference type="ARBA" id="ARBA00006801"/>
    </source>
</evidence>
<dbReference type="Pfam" id="PF08879">
    <property type="entry name" value="WRC"/>
    <property type="match status" value="1"/>
</dbReference>
<evidence type="ECO:0000256" key="3">
    <source>
        <dbReference type="ARBA" id="ARBA00022723"/>
    </source>
</evidence>
<keyword evidence="4" id="KW-0805">Transcription regulation</keyword>
<dbReference type="GO" id="GO:0032454">
    <property type="term" value="F:histone H3K9 demethylase activity"/>
    <property type="evidence" value="ECO:0007669"/>
    <property type="project" value="InterPro"/>
</dbReference>
<evidence type="ECO:0000256" key="6">
    <source>
        <dbReference type="ARBA" id="ARBA00023242"/>
    </source>
</evidence>
<proteinExistence type="inferred from homology"/>
<dbReference type="GO" id="GO:0006357">
    <property type="term" value="P:regulation of transcription by RNA polymerase II"/>
    <property type="evidence" value="ECO:0007669"/>
    <property type="project" value="TreeGrafter"/>
</dbReference>
<dbReference type="Gene3D" id="2.60.120.650">
    <property type="entry name" value="Cupin"/>
    <property type="match status" value="1"/>
</dbReference>